<evidence type="ECO:0000256" key="3">
    <source>
        <dbReference type="ARBA" id="ARBA00023139"/>
    </source>
</evidence>
<dbReference type="EMBL" id="QFBC01000007">
    <property type="protein sequence ID" value="PWE55257.1"/>
    <property type="molecule type" value="Genomic_DNA"/>
</dbReference>
<dbReference type="AlphaFoldDB" id="A0A2U2DPL5"/>
<keyword evidence="2" id="KW-0472">Membrane</keyword>
<evidence type="ECO:0000313" key="6">
    <source>
        <dbReference type="EMBL" id="PWE55257.1"/>
    </source>
</evidence>
<feature type="domain" description="C-type lysozyme inhibitor" evidence="5">
    <location>
        <begin position="62"/>
        <end position="127"/>
    </location>
</feature>
<accession>A0A2U2DPL5</accession>
<sequence length="138" mass="14725">MEQEGKFLGLLNGALIWKADGRSILLSNGTESVLRLTPPTQEADVTIRVPGAESVDRQTVRYTCGDKTVDAEYINAGPVSIARLTIGDDFVVAANVLSGSGAKYAGGRYIWWAKGNEAMLYDLYRGTDADGIACVPAP</sequence>
<evidence type="ECO:0000256" key="1">
    <source>
        <dbReference type="ARBA" id="ARBA00022729"/>
    </source>
</evidence>
<evidence type="ECO:0000313" key="7">
    <source>
        <dbReference type="Proteomes" id="UP000245252"/>
    </source>
</evidence>
<keyword evidence="7" id="KW-1185">Reference proteome</keyword>
<reference evidence="6 7" key="1">
    <citation type="submission" date="2018-05" db="EMBL/GenBank/DDBJ databases">
        <title>The draft genome of strain NS-104.</title>
        <authorList>
            <person name="Hang P."/>
            <person name="Jiang J."/>
        </authorList>
    </citation>
    <scope>NUCLEOTIDE SEQUENCE [LARGE SCALE GENOMIC DNA]</scope>
    <source>
        <strain evidence="6 7">NS-104</strain>
    </source>
</reference>
<comment type="caution">
    <text evidence="6">The sequence shown here is derived from an EMBL/GenBank/DDBJ whole genome shotgun (WGS) entry which is preliminary data.</text>
</comment>
<keyword evidence="3" id="KW-0564">Palmitate</keyword>
<name>A0A2U2DPL5_9HYPH</name>
<dbReference type="InterPro" id="IPR018660">
    <property type="entry name" value="MliC"/>
</dbReference>
<dbReference type="SUPFAM" id="SSF141488">
    <property type="entry name" value="YdhA-like"/>
    <property type="match status" value="1"/>
</dbReference>
<dbReference type="Pfam" id="PF09864">
    <property type="entry name" value="MliC"/>
    <property type="match status" value="1"/>
</dbReference>
<evidence type="ECO:0000256" key="2">
    <source>
        <dbReference type="ARBA" id="ARBA00023136"/>
    </source>
</evidence>
<dbReference type="Proteomes" id="UP000245252">
    <property type="component" value="Unassembled WGS sequence"/>
</dbReference>
<organism evidence="6 7">
    <name type="scientific">Metarhizobium album</name>
    <dbReference type="NCBI Taxonomy" id="2182425"/>
    <lineage>
        <taxon>Bacteria</taxon>
        <taxon>Pseudomonadati</taxon>
        <taxon>Pseudomonadota</taxon>
        <taxon>Alphaproteobacteria</taxon>
        <taxon>Hyphomicrobiales</taxon>
        <taxon>Rhizobiaceae</taxon>
        <taxon>Metarhizobium</taxon>
    </lineage>
</organism>
<proteinExistence type="predicted"/>
<evidence type="ECO:0000259" key="5">
    <source>
        <dbReference type="Pfam" id="PF09864"/>
    </source>
</evidence>
<evidence type="ECO:0000256" key="4">
    <source>
        <dbReference type="ARBA" id="ARBA00023288"/>
    </source>
</evidence>
<dbReference type="InterPro" id="IPR036328">
    <property type="entry name" value="MliC_sf"/>
</dbReference>
<dbReference type="OrthoDB" id="120729at2"/>
<keyword evidence="1" id="KW-0732">Signal</keyword>
<protein>
    <recommendedName>
        <fullName evidence="5">C-type lysozyme inhibitor domain-containing protein</fullName>
    </recommendedName>
</protein>
<keyword evidence="4" id="KW-0449">Lipoprotein</keyword>
<dbReference type="Gene3D" id="2.40.128.200">
    <property type="match status" value="1"/>
</dbReference>
<gene>
    <name evidence="6" type="ORF">DEM27_16575</name>
</gene>